<sequence>MFTKFFQKGNKQQSPPAQKNVKQRSWTSKDLDPRVTVHYGIPSSASIIAFDPVQSLLAVGTSDGRIKVIGGDSIEGLLVSPKQSTFKNLEFLQNQGLLVSVTNKNEIQMWDLEDRRIASTLTWESNITAFSVIFGTSYMYIGDEYGMVSVLKYEAEGGQLLQMPYYVPANVIAEAAGISSSNHYAVVGVLPQPYSQGKRLLIAYENGLIVLWDVSEDRVVMVKGNKDLQLKAEAVVNPSKGASHELSETVSSHEQAEKEISSLCWASNDGSVLAVGYVDGDIMFWQLPTAGSTKDQKAENLSNDVVKLQLSSGKTRLPIITLHWSVDRSHKDCGCQLFVYGGDEIGSEEVLTILYLDWSSGKGLKYIGREDLKLNGSFADMVLLPSAGMMNNYGTMLFVLTNPGELHVYDEACLSFALSKEKRTSSSSLQYPTIIPTIEPHMTVGKLRMVHRDGDLSMDLSKTVSATKPHASQTPSTKLMGSTNWPLTGAVPCQFYDAEDYLVERLYMAGYQDGSVRIWDATYPTLSLIYVLGSDLAGEGISGTNAPVSALEFCSSTLSLATGNACGMVCLYKLIRSSNEASLDFVTETRKEVHILPQGDGPECKAVFALLSSPVCNLKFANFGARLAVGFECGQVAVLDISTSSLLFVTDSLSNPSSPVMYLAVKSFSVTESLTKSTEDSDINTSNDSVRELVFFMTKDAYIVVCDSITGYILASQSIHPKESNAISMYILEGGNLFSEASSEIQSENSPQNNKTKNEPDQTYANYGSDPVKAELEISSETAYLGRLLIDLFVILCCQDAFLLYPLKSVIQGHSNSIQEVNLLKPCCWTTTFKKNEKECGLLVLYQTGDIEIRSLPNLVVVAETSLMSILRWNFKTDMEKTMCSSESGQIVLINEQELAFISLLAYENDFRIPESLPHLHDKVLAAAADAAINLSPSPKKEEGTALGILGAIVKGFKADKTQHNVNMPEVSIHTCAHLESIFSCPPFLKPSITDDLKVVDLDIDDIDIDEPLVISSSSQTSSNDRKEKGKERERLFEGATTDAKPKARTVEEIKSKYKKTGDAYSVAAEARNKLAERQEKLEKLRERTEELQSGAENFADLASELAKRMEKRKWWQL</sequence>
<organism evidence="1 2">
    <name type="scientific">Melia azedarach</name>
    <name type="common">Chinaberry tree</name>
    <dbReference type="NCBI Taxonomy" id="155640"/>
    <lineage>
        <taxon>Eukaryota</taxon>
        <taxon>Viridiplantae</taxon>
        <taxon>Streptophyta</taxon>
        <taxon>Embryophyta</taxon>
        <taxon>Tracheophyta</taxon>
        <taxon>Spermatophyta</taxon>
        <taxon>Magnoliopsida</taxon>
        <taxon>eudicotyledons</taxon>
        <taxon>Gunneridae</taxon>
        <taxon>Pentapetalae</taxon>
        <taxon>rosids</taxon>
        <taxon>malvids</taxon>
        <taxon>Sapindales</taxon>
        <taxon>Meliaceae</taxon>
        <taxon>Melia</taxon>
    </lineage>
</organism>
<gene>
    <name evidence="1" type="ORF">OWV82_007964</name>
</gene>
<dbReference type="Proteomes" id="UP001164539">
    <property type="component" value="Chromosome 4"/>
</dbReference>
<evidence type="ECO:0000313" key="1">
    <source>
        <dbReference type="EMBL" id="KAJ4720080.1"/>
    </source>
</evidence>
<name>A0ACC1Y930_MELAZ</name>
<proteinExistence type="predicted"/>
<evidence type="ECO:0000313" key="2">
    <source>
        <dbReference type="Proteomes" id="UP001164539"/>
    </source>
</evidence>
<accession>A0ACC1Y930</accession>
<comment type="caution">
    <text evidence="1">The sequence shown here is derived from an EMBL/GenBank/DDBJ whole genome shotgun (WGS) entry which is preliminary data.</text>
</comment>
<keyword evidence="2" id="KW-1185">Reference proteome</keyword>
<dbReference type="EMBL" id="CM051397">
    <property type="protein sequence ID" value="KAJ4720080.1"/>
    <property type="molecule type" value="Genomic_DNA"/>
</dbReference>
<protein>
    <submittedName>
        <fullName evidence="1">Transducin family protein / WD-40 repeat family protein</fullName>
    </submittedName>
</protein>
<reference evidence="1 2" key="1">
    <citation type="journal article" date="2023" name="Science">
        <title>Complex scaffold remodeling in plant triterpene biosynthesis.</title>
        <authorList>
            <person name="De La Pena R."/>
            <person name="Hodgson H."/>
            <person name="Liu J.C."/>
            <person name="Stephenson M.J."/>
            <person name="Martin A.C."/>
            <person name="Owen C."/>
            <person name="Harkess A."/>
            <person name="Leebens-Mack J."/>
            <person name="Jimenez L.E."/>
            <person name="Osbourn A."/>
            <person name="Sattely E.S."/>
        </authorList>
    </citation>
    <scope>NUCLEOTIDE SEQUENCE [LARGE SCALE GENOMIC DNA]</scope>
    <source>
        <strain evidence="2">cv. JPN11</strain>
        <tissue evidence="1">Leaf</tissue>
    </source>
</reference>